<dbReference type="EnsemblPlants" id="Bra004520.1">
    <property type="protein sequence ID" value="Bra004520.1-P"/>
    <property type="gene ID" value="Bra004520"/>
</dbReference>
<dbReference type="HOGENOM" id="CLU_076227_0_0_1"/>
<organism evidence="2 3">
    <name type="scientific">Brassica campestris</name>
    <name type="common">Field mustard</name>
    <dbReference type="NCBI Taxonomy" id="3711"/>
    <lineage>
        <taxon>Eukaryota</taxon>
        <taxon>Viridiplantae</taxon>
        <taxon>Streptophyta</taxon>
        <taxon>Embryophyta</taxon>
        <taxon>Tracheophyta</taxon>
        <taxon>Spermatophyta</taxon>
        <taxon>Magnoliopsida</taxon>
        <taxon>eudicotyledons</taxon>
        <taxon>Gunneridae</taxon>
        <taxon>Pentapetalae</taxon>
        <taxon>rosids</taxon>
        <taxon>malvids</taxon>
        <taxon>Brassicales</taxon>
        <taxon>Brassicaceae</taxon>
        <taxon>Brassiceae</taxon>
        <taxon>Brassica</taxon>
    </lineage>
</organism>
<dbReference type="Proteomes" id="UP000011750">
    <property type="component" value="Chromosome A05"/>
</dbReference>
<reference evidence="2 3" key="1">
    <citation type="journal article" date="2011" name="Nat. Genet.">
        <title>The genome of the mesopolyploid crop species Brassica rapa.</title>
        <authorList>
            <consortium name="Brassica rapa Genome Sequencing Project Consortium"/>
            <person name="Wang X."/>
            <person name="Wang H."/>
            <person name="Wang J."/>
            <person name="Sun R."/>
            <person name="Wu J."/>
            <person name="Liu S."/>
            <person name="Bai Y."/>
            <person name="Mun J.H."/>
            <person name="Bancroft I."/>
            <person name="Cheng F."/>
            <person name="Huang S."/>
            <person name="Li X."/>
            <person name="Hua W."/>
            <person name="Wang J."/>
            <person name="Wang X."/>
            <person name="Freeling M."/>
            <person name="Pires J.C."/>
            <person name="Paterson A.H."/>
            <person name="Chalhoub B."/>
            <person name="Wang B."/>
            <person name="Hayward A."/>
            <person name="Sharpe A.G."/>
            <person name="Park B.S."/>
            <person name="Weisshaar B."/>
            <person name="Liu B."/>
            <person name="Li B."/>
            <person name="Liu B."/>
            <person name="Tong C."/>
            <person name="Song C."/>
            <person name="Duran C."/>
            <person name="Peng C."/>
            <person name="Geng C."/>
            <person name="Koh C."/>
            <person name="Lin C."/>
            <person name="Edwards D."/>
            <person name="Mu D."/>
            <person name="Shen D."/>
            <person name="Soumpourou E."/>
            <person name="Li F."/>
            <person name="Fraser F."/>
            <person name="Conant G."/>
            <person name="Lassalle G."/>
            <person name="King G.J."/>
            <person name="Bonnema G."/>
            <person name="Tang H."/>
            <person name="Wang H."/>
            <person name="Belcram H."/>
            <person name="Zhou H."/>
            <person name="Hirakawa H."/>
            <person name="Abe H."/>
            <person name="Guo H."/>
            <person name="Wang H."/>
            <person name="Jin H."/>
            <person name="Parkin I.A."/>
            <person name="Batley J."/>
            <person name="Kim J.S."/>
            <person name="Just J."/>
            <person name="Li J."/>
            <person name="Xu J."/>
            <person name="Deng J."/>
            <person name="Kim J.A."/>
            <person name="Li J."/>
            <person name="Yu J."/>
            <person name="Meng J."/>
            <person name="Wang J."/>
            <person name="Min J."/>
            <person name="Poulain J."/>
            <person name="Wang J."/>
            <person name="Hatakeyama K."/>
            <person name="Wu K."/>
            <person name="Wang L."/>
            <person name="Fang L."/>
            <person name="Trick M."/>
            <person name="Links M.G."/>
            <person name="Zhao M."/>
            <person name="Jin M."/>
            <person name="Ramchiary N."/>
            <person name="Drou N."/>
            <person name="Berkman P.J."/>
            <person name="Cai Q."/>
            <person name="Huang Q."/>
            <person name="Li R."/>
            <person name="Tabata S."/>
            <person name="Cheng S."/>
            <person name="Zhang S."/>
            <person name="Zhang S."/>
            <person name="Huang S."/>
            <person name="Sato S."/>
            <person name="Sun S."/>
            <person name="Kwon S.J."/>
            <person name="Choi S.R."/>
            <person name="Lee T.H."/>
            <person name="Fan W."/>
            <person name="Zhao X."/>
            <person name="Tan X."/>
            <person name="Xu X."/>
            <person name="Wang Y."/>
            <person name="Qiu Y."/>
            <person name="Yin Y."/>
            <person name="Li Y."/>
            <person name="Du Y."/>
            <person name="Liao Y."/>
            <person name="Lim Y."/>
            <person name="Narusaka Y."/>
            <person name="Wang Y."/>
            <person name="Wang Z."/>
            <person name="Li Z."/>
            <person name="Wang Z."/>
            <person name="Xiong Z."/>
            <person name="Zhang Z."/>
        </authorList>
    </citation>
    <scope>NUCLEOTIDE SEQUENCE [LARGE SCALE GENOMIC DNA]</scope>
    <source>
        <strain evidence="2 3">cv. Chiifu-401-42</strain>
    </source>
</reference>
<dbReference type="STRING" id="51351.M4CJY6"/>
<dbReference type="InParanoid" id="M4CJY6"/>
<evidence type="ECO:0000313" key="3">
    <source>
        <dbReference type="Proteomes" id="UP000011750"/>
    </source>
</evidence>
<sequence>MSPPTPPKAASPSPPPPPPRWSYTPPPPTLKEVQEALPPRKPTSPPSPAHSTRSVVKPESETSRKAPSPRALSPYTLPPPQLHSERETTQKNIVTAEKTNQLQEPNHHNHNPNHNHQGNNTKKTPRQPSYSESENIMRSRVITIAGENKGAVMEILRSPSGNKTGGAGRHSSRGFHGTGEKGRRVQSSSSSSDEGEGKKKATKNHKANNSNLPMRAFINSNVQMINNSIVYNSTATHHDPGVHLKISRKPGSDNGFHVKDYTYGKNGGGYTN</sequence>
<feature type="region of interest" description="Disordered" evidence="1">
    <location>
        <begin position="1"/>
        <end position="135"/>
    </location>
</feature>
<keyword evidence="3" id="KW-1185">Reference proteome</keyword>
<reference evidence="2 3" key="2">
    <citation type="journal article" date="2018" name="Hortic Res">
        <title>Improved Brassica rapa reference genome by single-molecule sequencing and chromosome conformation capture technologies.</title>
        <authorList>
            <person name="Zhang L."/>
            <person name="Cai X."/>
            <person name="Wu J."/>
            <person name="Liu M."/>
            <person name="Grob S."/>
            <person name="Cheng F."/>
            <person name="Liang J."/>
            <person name="Cai C."/>
            <person name="Liu Z."/>
            <person name="Liu B."/>
            <person name="Wang F."/>
            <person name="Li S."/>
            <person name="Liu F."/>
            <person name="Li X."/>
            <person name="Cheng L."/>
            <person name="Yang W."/>
            <person name="Li M.H."/>
            <person name="Grossniklaus U."/>
            <person name="Zheng H."/>
            <person name="Wang X."/>
        </authorList>
    </citation>
    <scope>NUCLEOTIDE SEQUENCE [LARGE SCALE GENOMIC DNA]</scope>
    <source>
        <strain evidence="2 3">cv. Chiifu-401-42</strain>
    </source>
</reference>
<dbReference type="eggNOG" id="ENOG502RZCS">
    <property type="taxonomic scope" value="Eukaryota"/>
</dbReference>
<feature type="region of interest" description="Disordered" evidence="1">
    <location>
        <begin position="247"/>
        <end position="272"/>
    </location>
</feature>
<dbReference type="Gramene" id="Bra004520.1">
    <property type="protein sequence ID" value="Bra004520.1-P"/>
    <property type="gene ID" value="Bra004520"/>
</dbReference>
<name>M4CJY6_BRACM</name>
<dbReference type="PANTHER" id="PTHR33472">
    <property type="entry name" value="OS01G0106600 PROTEIN"/>
    <property type="match status" value="1"/>
</dbReference>
<feature type="compositionally biased region" description="Pro residues" evidence="1">
    <location>
        <begin position="1"/>
        <end position="29"/>
    </location>
</feature>
<evidence type="ECO:0000256" key="1">
    <source>
        <dbReference type="SAM" id="MobiDB-lite"/>
    </source>
</evidence>
<protein>
    <submittedName>
        <fullName evidence="2">Uncharacterized protein</fullName>
    </submittedName>
</protein>
<reference evidence="2" key="3">
    <citation type="submission" date="2023-03" db="UniProtKB">
        <authorList>
            <consortium name="EnsemblPlants"/>
        </authorList>
    </citation>
    <scope>IDENTIFICATION</scope>
    <source>
        <strain evidence="2">cv. Chiifu-401-42</strain>
    </source>
</reference>
<feature type="compositionally biased region" description="Polar residues" evidence="1">
    <location>
        <begin position="90"/>
        <end position="104"/>
    </location>
</feature>
<feature type="compositionally biased region" description="Pro residues" evidence="1">
    <location>
        <begin position="39"/>
        <end position="48"/>
    </location>
</feature>
<feature type="compositionally biased region" description="Polar residues" evidence="1">
    <location>
        <begin position="117"/>
        <end position="135"/>
    </location>
</feature>
<proteinExistence type="predicted"/>
<feature type="region of interest" description="Disordered" evidence="1">
    <location>
        <begin position="157"/>
        <end position="213"/>
    </location>
</feature>
<dbReference type="OMA" id="HQQHKVK"/>
<dbReference type="PANTHER" id="PTHR33472:SF1">
    <property type="entry name" value="EXTENSIN-RELATED"/>
    <property type="match status" value="1"/>
</dbReference>
<accession>M4CJY6</accession>
<evidence type="ECO:0000313" key="2">
    <source>
        <dbReference type="EnsemblPlants" id="Bra004520.1-P"/>
    </source>
</evidence>
<dbReference type="AlphaFoldDB" id="M4CJY6"/>